<keyword evidence="8 9" id="KW-0472">Membrane</keyword>
<dbReference type="PRINTS" id="PR00781">
    <property type="entry name" value="LIPOSIGPTASE"/>
</dbReference>
<dbReference type="InterPro" id="IPR001872">
    <property type="entry name" value="Peptidase_A8"/>
</dbReference>
<evidence type="ECO:0000256" key="4">
    <source>
        <dbReference type="ARBA" id="ARBA00022692"/>
    </source>
</evidence>
<keyword evidence="7 9" id="KW-1133">Transmembrane helix</keyword>
<organism evidence="11 12">
    <name type="scientific">Candidatus Raymondbacteria bacterium RIFOXYD12_FULL_49_13</name>
    <dbReference type="NCBI Taxonomy" id="1817890"/>
    <lineage>
        <taxon>Bacteria</taxon>
        <taxon>Raymondiibacteriota</taxon>
    </lineage>
</organism>
<dbReference type="AlphaFoldDB" id="A0A1F7FKS3"/>
<keyword evidence="4 9" id="KW-0812">Transmembrane</keyword>
<evidence type="ECO:0000313" key="11">
    <source>
        <dbReference type="EMBL" id="OGK07191.1"/>
    </source>
</evidence>
<comment type="caution">
    <text evidence="9">Lacks conserved residue(s) required for the propagation of feature annotation.</text>
</comment>
<comment type="catalytic activity">
    <reaction evidence="9">
        <text>Release of signal peptides from bacterial membrane prolipoproteins. Hydrolyzes -Xaa-Yaa-Zaa-|-(S,diacylglyceryl)Cys-, in which Xaa is hydrophobic (preferably Leu), and Yaa (Ala or Ser) and Zaa (Gly or Ala) have small, neutral side chains.</text>
        <dbReference type="EC" id="3.4.23.36"/>
    </reaction>
</comment>
<dbReference type="HAMAP" id="MF_00161">
    <property type="entry name" value="LspA"/>
    <property type="match status" value="1"/>
</dbReference>
<comment type="caution">
    <text evidence="11">The sequence shown here is derived from an EMBL/GenBank/DDBJ whole genome shotgun (WGS) entry which is preliminary data.</text>
</comment>
<feature type="active site" evidence="9">
    <location>
        <position position="123"/>
    </location>
</feature>
<evidence type="ECO:0000256" key="9">
    <source>
        <dbReference type="HAMAP-Rule" id="MF_00161"/>
    </source>
</evidence>
<dbReference type="Proteomes" id="UP000179243">
    <property type="component" value="Unassembled WGS sequence"/>
</dbReference>
<comment type="pathway">
    <text evidence="9">Protein modification; lipoprotein biosynthesis (signal peptide cleavage).</text>
</comment>
<keyword evidence="5 9" id="KW-0064">Aspartyl protease</keyword>
<comment type="function">
    <text evidence="9">This protein specifically catalyzes the removal of signal peptides from prolipoproteins.</text>
</comment>
<comment type="subcellular location">
    <subcellularLocation>
        <location evidence="9">Cell membrane</location>
        <topology evidence="9">Multi-pass membrane protein</topology>
    </subcellularLocation>
</comment>
<keyword evidence="3 9" id="KW-0645">Protease</keyword>
<feature type="transmembrane region" description="Helical" evidence="9">
    <location>
        <begin position="70"/>
        <end position="89"/>
    </location>
</feature>
<dbReference type="Pfam" id="PF01252">
    <property type="entry name" value="Peptidase_A8"/>
    <property type="match status" value="1"/>
</dbReference>
<evidence type="ECO:0000256" key="6">
    <source>
        <dbReference type="ARBA" id="ARBA00022801"/>
    </source>
</evidence>
<reference evidence="11 12" key="1">
    <citation type="journal article" date="2016" name="Nat. Commun.">
        <title>Thousands of microbial genomes shed light on interconnected biogeochemical processes in an aquifer system.</title>
        <authorList>
            <person name="Anantharaman K."/>
            <person name="Brown C.T."/>
            <person name="Hug L.A."/>
            <person name="Sharon I."/>
            <person name="Castelle C.J."/>
            <person name="Probst A.J."/>
            <person name="Thomas B.C."/>
            <person name="Singh A."/>
            <person name="Wilkins M.J."/>
            <person name="Karaoz U."/>
            <person name="Brodie E.L."/>
            <person name="Williams K.H."/>
            <person name="Hubbard S.S."/>
            <person name="Banfield J.F."/>
        </authorList>
    </citation>
    <scope>NUCLEOTIDE SEQUENCE [LARGE SCALE GENOMIC DNA]</scope>
</reference>
<accession>A0A1F7FKS3</accession>
<evidence type="ECO:0000256" key="8">
    <source>
        <dbReference type="ARBA" id="ARBA00023136"/>
    </source>
</evidence>
<evidence type="ECO:0000256" key="5">
    <source>
        <dbReference type="ARBA" id="ARBA00022750"/>
    </source>
</evidence>
<evidence type="ECO:0000313" key="12">
    <source>
        <dbReference type="Proteomes" id="UP000179243"/>
    </source>
</evidence>
<comment type="similarity">
    <text evidence="1 9 10">Belongs to the peptidase A8 family.</text>
</comment>
<feature type="active site" evidence="9">
    <location>
        <position position="144"/>
    </location>
</feature>
<dbReference type="EC" id="3.4.23.36" evidence="9"/>
<dbReference type="NCBIfam" id="TIGR00077">
    <property type="entry name" value="lspA"/>
    <property type="match status" value="1"/>
</dbReference>
<proteinExistence type="inferred from homology"/>
<protein>
    <recommendedName>
        <fullName evidence="9">Lipoprotein signal peptidase</fullName>
        <ecNumber evidence="9">3.4.23.36</ecNumber>
    </recommendedName>
    <alternativeName>
        <fullName evidence="9">Prolipoprotein signal peptidase</fullName>
    </alternativeName>
    <alternativeName>
        <fullName evidence="9">Signal peptidase II</fullName>
        <shortName evidence="9">SPase II</shortName>
    </alternativeName>
</protein>
<feature type="transmembrane region" description="Helical" evidence="9">
    <location>
        <begin position="139"/>
        <end position="161"/>
    </location>
</feature>
<evidence type="ECO:0000256" key="3">
    <source>
        <dbReference type="ARBA" id="ARBA00022670"/>
    </source>
</evidence>
<dbReference type="PANTHER" id="PTHR33695">
    <property type="entry name" value="LIPOPROTEIN SIGNAL PEPTIDASE"/>
    <property type="match status" value="1"/>
</dbReference>
<dbReference type="EMBL" id="MFYX01000012">
    <property type="protein sequence ID" value="OGK07191.1"/>
    <property type="molecule type" value="Genomic_DNA"/>
</dbReference>
<name>A0A1F7FKS3_UNCRA</name>
<gene>
    <name evidence="9" type="primary">lspA</name>
    <name evidence="11" type="ORF">A2519_09465</name>
</gene>
<dbReference type="GO" id="GO:0006508">
    <property type="term" value="P:proteolysis"/>
    <property type="evidence" value="ECO:0007669"/>
    <property type="project" value="UniProtKB-KW"/>
</dbReference>
<evidence type="ECO:0000256" key="10">
    <source>
        <dbReference type="RuleBase" id="RU004181"/>
    </source>
</evidence>
<dbReference type="UniPathway" id="UPA00665"/>
<sequence>MKRKTAFLATAVLFLVALDQATKWLVVTRMELYQSIPVIGEWIKLTFVYNQNGAFGLAPQRLLPFLSTRIFFVTFTIIAATVVFVLYFQTPSADRWTRLSLVLILGGAAGNFIDRVRLGKVVDFIDCDFPDFIMERWPVWNVADSCVTIGIAILFIITLFAKRRESHNKDNCPT</sequence>
<dbReference type="GO" id="GO:0004190">
    <property type="term" value="F:aspartic-type endopeptidase activity"/>
    <property type="evidence" value="ECO:0007669"/>
    <property type="project" value="UniProtKB-UniRule"/>
</dbReference>
<dbReference type="PANTHER" id="PTHR33695:SF1">
    <property type="entry name" value="LIPOPROTEIN SIGNAL PEPTIDASE"/>
    <property type="match status" value="1"/>
</dbReference>
<feature type="transmembrane region" description="Helical" evidence="9">
    <location>
        <begin position="96"/>
        <end position="113"/>
    </location>
</feature>
<evidence type="ECO:0000256" key="7">
    <source>
        <dbReference type="ARBA" id="ARBA00022989"/>
    </source>
</evidence>
<keyword evidence="6 9" id="KW-0378">Hydrolase</keyword>
<evidence type="ECO:0000256" key="1">
    <source>
        <dbReference type="ARBA" id="ARBA00006139"/>
    </source>
</evidence>
<keyword evidence="2 9" id="KW-1003">Cell membrane</keyword>
<evidence type="ECO:0000256" key="2">
    <source>
        <dbReference type="ARBA" id="ARBA00022475"/>
    </source>
</evidence>
<dbReference type="GO" id="GO:0005886">
    <property type="term" value="C:plasma membrane"/>
    <property type="evidence" value="ECO:0007669"/>
    <property type="project" value="UniProtKB-SubCell"/>
</dbReference>